<reference evidence="4 5" key="1">
    <citation type="journal article" date="2021" name="Int. J. Syst. Evol. Microbiol.">
        <title>Steroidobacter gossypii sp. nov., isolated from soil of cotton cropping field.</title>
        <authorList>
            <person name="Huang R."/>
            <person name="Yang S."/>
            <person name="Zhen C."/>
            <person name="Liu W."/>
        </authorList>
    </citation>
    <scope>NUCLEOTIDE SEQUENCE [LARGE SCALE GENOMIC DNA]</scope>
    <source>
        <strain evidence="4 5">S1-65</strain>
    </source>
</reference>
<protein>
    <submittedName>
        <fullName evidence="4">GNAT family N-acetyltransferase</fullName>
    </submittedName>
</protein>
<feature type="domain" description="N-acetyltransferase" evidence="3">
    <location>
        <begin position="5"/>
        <end position="174"/>
    </location>
</feature>
<dbReference type="EMBL" id="JAEVLS010000010">
    <property type="protein sequence ID" value="MBM0108820.1"/>
    <property type="molecule type" value="Genomic_DNA"/>
</dbReference>
<dbReference type="RefSeq" id="WP_203170992.1">
    <property type="nucleotide sequence ID" value="NZ_JAEVLS010000010.1"/>
</dbReference>
<evidence type="ECO:0000256" key="2">
    <source>
        <dbReference type="ARBA" id="ARBA00023315"/>
    </source>
</evidence>
<evidence type="ECO:0000313" key="5">
    <source>
        <dbReference type="Proteomes" id="UP000661077"/>
    </source>
</evidence>
<evidence type="ECO:0000259" key="3">
    <source>
        <dbReference type="PROSITE" id="PS51186"/>
    </source>
</evidence>
<dbReference type="SUPFAM" id="SSF55729">
    <property type="entry name" value="Acyl-CoA N-acyltransferases (Nat)"/>
    <property type="match status" value="1"/>
</dbReference>
<evidence type="ECO:0000313" key="4">
    <source>
        <dbReference type="EMBL" id="MBM0108820.1"/>
    </source>
</evidence>
<dbReference type="InterPro" id="IPR016181">
    <property type="entry name" value="Acyl_CoA_acyltransferase"/>
</dbReference>
<dbReference type="PROSITE" id="PS51186">
    <property type="entry name" value="GNAT"/>
    <property type="match status" value="1"/>
</dbReference>
<dbReference type="Pfam" id="PF00583">
    <property type="entry name" value="Acetyltransf_1"/>
    <property type="match status" value="1"/>
</dbReference>
<dbReference type="Gene3D" id="3.40.630.30">
    <property type="match status" value="1"/>
</dbReference>
<dbReference type="CDD" id="cd04301">
    <property type="entry name" value="NAT_SF"/>
    <property type="match status" value="1"/>
</dbReference>
<keyword evidence="2" id="KW-0012">Acyltransferase</keyword>
<dbReference type="InterPro" id="IPR000182">
    <property type="entry name" value="GNAT_dom"/>
</dbReference>
<organism evidence="4 5">
    <name type="scientific">Steroidobacter gossypii</name>
    <dbReference type="NCBI Taxonomy" id="2805490"/>
    <lineage>
        <taxon>Bacteria</taxon>
        <taxon>Pseudomonadati</taxon>
        <taxon>Pseudomonadota</taxon>
        <taxon>Gammaproteobacteria</taxon>
        <taxon>Steroidobacterales</taxon>
        <taxon>Steroidobacteraceae</taxon>
        <taxon>Steroidobacter</taxon>
    </lineage>
</organism>
<sequence length="174" mass="19617">MAAPTRIRRATAQDARTLAVLAEKTFRDTYTRFNTPENMQAHCEKSFGEPLQRSEIEDAGRETWVVELDGQLVAYAQLILDAPCPSMTQARGIELLRFYVDASQQGTGLAYRLMDELVTRGAALGANILWLGVWNQNERAIAFYKKCGFKHVADKTFTVGEDVQQDFVMGRELH</sequence>
<dbReference type="PANTHER" id="PTHR43877">
    <property type="entry name" value="AMINOALKYLPHOSPHONATE N-ACETYLTRANSFERASE-RELATED-RELATED"/>
    <property type="match status" value="1"/>
</dbReference>
<comment type="caution">
    <text evidence="4">The sequence shown here is derived from an EMBL/GenBank/DDBJ whole genome shotgun (WGS) entry which is preliminary data.</text>
</comment>
<keyword evidence="5" id="KW-1185">Reference proteome</keyword>
<accession>A0ABS1X6I8</accession>
<gene>
    <name evidence="4" type="ORF">JM946_29155</name>
</gene>
<proteinExistence type="predicted"/>
<dbReference type="InterPro" id="IPR050832">
    <property type="entry name" value="Bact_Acetyltransf"/>
</dbReference>
<name>A0ABS1X6I8_9GAMM</name>
<dbReference type="Proteomes" id="UP000661077">
    <property type="component" value="Unassembled WGS sequence"/>
</dbReference>
<keyword evidence="1" id="KW-0808">Transferase</keyword>
<evidence type="ECO:0000256" key="1">
    <source>
        <dbReference type="ARBA" id="ARBA00022679"/>
    </source>
</evidence>